<dbReference type="EMBL" id="AAGUDP010000006">
    <property type="protein sequence ID" value="EBS0563378.1"/>
    <property type="molecule type" value="Genomic_DNA"/>
</dbReference>
<keyword evidence="1" id="KW-0175">Coiled coil</keyword>
<gene>
    <name evidence="3" type="ORF">DTU56_09625</name>
</gene>
<name>A0A5U8XKC8_SALMU</name>
<protein>
    <submittedName>
        <fullName evidence="3">Uncharacterized protein</fullName>
    </submittedName>
</protein>
<accession>A0A5U8XKC8</accession>
<feature type="region of interest" description="Disordered" evidence="2">
    <location>
        <begin position="179"/>
        <end position="206"/>
    </location>
</feature>
<proteinExistence type="predicted"/>
<reference evidence="3" key="1">
    <citation type="submission" date="2018-07" db="EMBL/GenBank/DDBJ databases">
        <authorList>
            <person name="Ashton P.M."/>
            <person name="Dallman T."/>
            <person name="Nair S."/>
            <person name="De Pinna E."/>
            <person name="Peters T."/>
            <person name="Grant K."/>
        </authorList>
    </citation>
    <scope>NUCLEOTIDE SEQUENCE</scope>
    <source>
        <strain evidence="3">142535</strain>
    </source>
</reference>
<feature type="compositionally biased region" description="Basic and acidic residues" evidence="2">
    <location>
        <begin position="191"/>
        <end position="200"/>
    </location>
</feature>
<comment type="caution">
    <text evidence="3">The sequence shown here is derived from an EMBL/GenBank/DDBJ whole genome shotgun (WGS) entry which is preliminary data.</text>
</comment>
<evidence type="ECO:0000313" key="3">
    <source>
        <dbReference type="EMBL" id="EBS0563378.1"/>
    </source>
</evidence>
<evidence type="ECO:0000256" key="1">
    <source>
        <dbReference type="SAM" id="Coils"/>
    </source>
</evidence>
<feature type="coiled-coil region" evidence="1">
    <location>
        <begin position="38"/>
        <end position="65"/>
    </location>
</feature>
<organism evidence="3">
    <name type="scientific">Salmonella muenchen</name>
    <dbReference type="NCBI Taxonomy" id="596"/>
    <lineage>
        <taxon>Bacteria</taxon>
        <taxon>Pseudomonadati</taxon>
        <taxon>Pseudomonadota</taxon>
        <taxon>Gammaproteobacteria</taxon>
        <taxon>Enterobacterales</taxon>
        <taxon>Enterobacteriaceae</taxon>
        <taxon>Salmonella</taxon>
    </lineage>
</organism>
<dbReference type="AlphaFoldDB" id="A0A5U8XKC8"/>
<evidence type="ECO:0000256" key="2">
    <source>
        <dbReference type="SAM" id="MobiDB-lite"/>
    </source>
</evidence>
<sequence length="206" mass="22930">MSRRKKKPSYNPRSGGRKEIFGAVQNILRCEDKWKDHAERVGLMIEQEREAVAKLEDEQKKAIAEPALERMYAAFVGWLDHYNKVYADASVRADQIGTTALEMVNTKDVKWKDIELMLIEPTASLAELDAEMTNMLLTATSSILPAIAEYQLKTGDGKDNADIAAVLEAIQANAAPLPEPAFEAVDEDTTREDRAEDAFERASAQS</sequence>